<dbReference type="Proteomes" id="UP000027586">
    <property type="component" value="Unassembled WGS sequence"/>
</dbReference>
<proteinExistence type="predicted"/>
<name>A0A068SH25_9FUNG</name>
<feature type="compositionally biased region" description="Polar residues" evidence="1">
    <location>
        <begin position="107"/>
        <end position="116"/>
    </location>
</feature>
<feature type="compositionally biased region" description="Acidic residues" evidence="1">
    <location>
        <begin position="129"/>
        <end position="138"/>
    </location>
</feature>
<dbReference type="EMBL" id="CBTN010000143">
    <property type="protein sequence ID" value="CDH61142.1"/>
    <property type="molecule type" value="Genomic_DNA"/>
</dbReference>
<feature type="compositionally biased region" description="Basic and acidic residues" evidence="1">
    <location>
        <begin position="139"/>
        <end position="179"/>
    </location>
</feature>
<evidence type="ECO:0000313" key="3">
    <source>
        <dbReference type="Proteomes" id="UP000027586"/>
    </source>
</evidence>
<protein>
    <recommendedName>
        <fullName evidence="4">SWIM-type domain-containing protein</fullName>
    </recommendedName>
</protein>
<dbReference type="PANTHER" id="PTHR47718">
    <property type="entry name" value="OS01G0519700 PROTEIN"/>
    <property type="match status" value="1"/>
</dbReference>
<comment type="caution">
    <text evidence="2">The sequence shown here is derived from an EMBL/GenBank/DDBJ whole genome shotgun (WGS) entry which is preliminary data.</text>
</comment>
<dbReference type="OrthoDB" id="2379842at2759"/>
<evidence type="ECO:0000256" key="1">
    <source>
        <dbReference type="SAM" id="MobiDB-lite"/>
    </source>
</evidence>
<dbReference type="VEuPathDB" id="FungiDB:LCOR_11921.1"/>
<dbReference type="Gene3D" id="3.90.70.80">
    <property type="match status" value="1"/>
</dbReference>
<gene>
    <name evidence="2" type="ORF">LCOR_11921.1</name>
</gene>
<dbReference type="PANTHER" id="PTHR47718:SF3">
    <property type="entry name" value="PROTEIN FAR1-RELATED SEQUENCE 5-LIKE"/>
    <property type="match status" value="1"/>
</dbReference>
<evidence type="ECO:0000313" key="2">
    <source>
        <dbReference type="EMBL" id="CDH61142.1"/>
    </source>
</evidence>
<feature type="region of interest" description="Disordered" evidence="1">
    <location>
        <begin position="107"/>
        <end position="179"/>
    </location>
</feature>
<dbReference type="AlphaFoldDB" id="A0A068SH25"/>
<feature type="compositionally biased region" description="Basic and acidic residues" evidence="1">
    <location>
        <begin position="117"/>
        <end position="128"/>
    </location>
</feature>
<reference evidence="2" key="1">
    <citation type="submission" date="2013-08" db="EMBL/GenBank/DDBJ databases">
        <title>Gene expansion shapes genome architecture in the human pathogen Lichtheimia corymbifera: an evolutionary genomics analysis in the ancient terrestrial Mucorales (Mucoromycotina).</title>
        <authorList>
            <person name="Schwartze V.U."/>
            <person name="Winter S."/>
            <person name="Shelest E."/>
            <person name="Marcet-Houben M."/>
            <person name="Horn F."/>
            <person name="Wehner S."/>
            <person name="Hoffmann K."/>
            <person name="Riege K."/>
            <person name="Sammeth M."/>
            <person name="Nowrousian M."/>
            <person name="Valiante V."/>
            <person name="Linde J."/>
            <person name="Jacobsen I.D."/>
            <person name="Marz M."/>
            <person name="Brakhage A.A."/>
            <person name="Gabaldon T."/>
            <person name="Bocker S."/>
            <person name="Voigt K."/>
        </authorList>
    </citation>
    <scope>NUCLEOTIDE SEQUENCE [LARGE SCALE GENOMIC DNA]</scope>
    <source>
        <strain evidence="2">FSU 9682</strain>
    </source>
</reference>
<keyword evidence="3" id="KW-1185">Reference proteome</keyword>
<dbReference type="STRING" id="1263082.A0A068SH25"/>
<dbReference type="CDD" id="cd22744">
    <property type="entry name" value="OTU"/>
    <property type="match status" value="1"/>
</dbReference>
<sequence>MARKVLWPDGDIGMLITDNESALVKAISHIFPDSKHMLCAWHIEQHLRTNLGNCFPPKSDEIKEVHKVIKSMLYGSKTQDDFNKSVTAYRELIGKAALAFAKDNLKDSGSQQAKTSESGKLDQSKDSGDGMDDQDQNEEVVKETEDGQNQEQDREQEPESRDCESTQDNGAKDDNDGKGYEELSRLANKKKEKMTNYFESYLEYKEKWGACYAAKEFNLAIRASSMAEGQHWRIKNELQTSGSLIRTVKAINRVIHDSETKETLARPIHDKEVTAAMGDLYGTISKFALDLLRRELEHAAKGSYDSDDIDECYCEARYDYGLPCRHILVLRKGVYYIDLSWIHRRWRLNSSTENQQVNIGTRRHTETDNVSEAVINEQPDILYQRVQDKLDSMDSDQQKHAFFDSMVEEIQSYVPKDYTEIEIPRVVSTKGRPKNTKNSRLPSSFEIKDKEAKQLKCKRKSSDGDEDHHCKKELDDQCFEFPLPPNGKDLEYDFLEKKRANDGKMRKAYDIFVHPSIPDDVILNTVPIRSDGWCGFRTIAHHVKGNQDAYMDVKRDMLAYLRENKLVYHERYVNLRHCLDDMEKILRYGLDNPEDSTCWCPSQYWFRTPEFSQLVADTFGRPVAVYPDNDRKKPGIDEYAFKPLLHVPFNGPKKGQTRPILMQHVNNCHWSTMDLKRGGVTMTWPILHQLCIEAHKIKGKDARHLRKTVWRPFLAIDKGCDENENEEKDITCIIVDG</sequence>
<evidence type="ECO:0008006" key="4">
    <source>
        <dbReference type="Google" id="ProtNLM"/>
    </source>
</evidence>
<organism evidence="2 3">
    <name type="scientific">Lichtheimia corymbifera JMRC:FSU:9682</name>
    <dbReference type="NCBI Taxonomy" id="1263082"/>
    <lineage>
        <taxon>Eukaryota</taxon>
        <taxon>Fungi</taxon>
        <taxon>Fungi incertae sedis</taxon>
        <taxon>Mucoromycota</taxon>
        <taxon>Mucoromycotina</taxon>
        <taxon>Mucoromycetes</taxon>
        <taxon>Mucorales</taxon>
        <taxon>Lichtheimiaceae</taxon>
        <taxon>Lichtheimia</taxon>
    </lineage>
</organism>
<accession>A0A068SH25</accession>